<dbReference type="Proteomes" id="UP001500689">
    <property type="component" value="Unassembled WGS sequence"/>
</dbReference>
<comment type="caution">
    <text evidence="1">The sequence shown here is derived from an EMBL/GenBank/DDBJ whole genome shotgun (WGS) entry which is preliminary data.</text>
</comment>
<keyword evidence="2" id="KW-1185">Reference proteome</keyword>
<sequence>MQLVHDGSGDPVVFGRPPGTTVRIGVPAPEPVRAVVVADVLRRILEDRYELQVFTTVVRPGEEPEGHEWAVLDHVLRALWIPPPTHFADSFPDRPVNVVVEPEGHHGAVPEGVLRVRVGPVRIADRVLAGAPDFLPLRLALLNTPLRAPVPVGRAELDRAESTVERWRNRVASWAGNASARMPQEVVTEAYAALDDDVDVPGVLTVLERLEADPSIADGAKFEVFVHLDRFLGLDLPRYLGSGH</sequence>
<dbReference type="Gene3D" id="1.20.120.640">
    <property type="entry name" value="Anticodon-binding domain of a subclass of class I aminoacyl-tRNA synthetases"/>
    <property type="match status" value="1"/>
</dbReference>
<accession>A0ABP6XJ07</accession>
<organism evidence="1 2">
    <name type="scientific">Amycolatopsis ultiminotia</name>
    <dbReference type="NCBI Taxonomy" id="543629"/>
    <lineage>
        <taxon>Bacteria</taxon>
        <taxon>Bacillati</taxon>
        <taxon>Actinomycetota</taxon>
        <taxon>Actinomycetes</taxon>
        <taxon>Pseudonocardiales</taxon>
        <taxon>Pseudonocardiaceae</taxon>
        <taxon>Amycolatopsis</taxon>
    </lineage>
</organism>
<gene>
    <name evidence="1" type="ORF">GCM10022222_59360</name>
</gene>
<proteinExistence type="predicted"/>
<dbReference type="EMBL" id="BAAAZN010000014">
    <property type="protein sequence ID" value="GAA3567530.1"/>
    <property type="molecule type" value="Genomic_DNA"/>
</dbReference>
<evidence type="ECO:0000313" key="2">
    <source>
        <dbReference type="Proteomes" id="UP001500689"/>
    </source>
</evidence>
<evidence type="ECO:0000313" key="1">
    <source>
        <dbReference type="EMBL" id="GAA3567530.1"/>
    </source>
</evidence>
<name>A0ABP6XJ07_9PSEU</name>
<dbReference type="RefSeq" id="WP_344865687.1">
    <property type="nucleotide sequence ID" value="NZ_BAAAZN010000014.1"/>
</dbReference>
<reference evidence="2" key="1">
    <citation type="journal article" date="2019" name="Int. J. Syst. Evol. Microbiol.">
        <title>The Global Catalogue of Microorganisms (GCM) 10K type strain sequencing project: providing services to taxonomists for standard genome sequencing and annotation.</title>
        <authorList>
            <consortium name="The Broad Institute Genomics Platform"/>
            <consortium name="The Broad Institute Genome Sequencing Center for Infectious Disease"/>
            <person name="Wu L."/>
            <person name="Ma J."/>
        </authorList>
    </citation>
    <scope>NUCLEOTIDE SEQUENCE [LARGE SCALE GENOMIC DNA]</scope>
    <source>
        <strain evidence="2">JCM 16898</strain>
    </source>
</reference>
<protein>
    <submittedName>
        <fullName evidence="1">Uncharacterized protein</fullName>
    </submittedName>
</protein>